<feature type="compositionally biased region" description="Gly residues" evidence="1">
    <location>
        <begin position="554"/>
        <end position="565"/>
    </location>
</feature>
<feature type="compositionally biased region" description="Basic and acidic residues" evidence="1">
    <location>
        <begin position="418"/>
        <end position="428"/>
    </location>
</feature>
<dbReference type="STRING" id="37992.A0A4Z0YH26"/>
<proteinExistence type="predicted"/>
<feature type="compositionally biased region" description="Low complexity" evidence="1">
    <location>
        <begin position="164"/>
        <end position="183"/>
    </location>
</feature>
<evidence type="ECO:0000313" key="3">
    <source>
        <dbReference type="Proteomes" id="UP000297716"/>
    </source>
</evidence>
<dbReference type="EMBL" id="SKBN01000118">
    <property type="protein sequence ID" value="TGJ82717.1"/>
    <property type="molecule type" value="Genomic_DNA"/>
</dbReference>
<gene>
    <name evidence="2" type="ORF">E0Z10_g6041</name>
</gene>
<dbReference type="OrthoDB" id="1162399at2759"/>
<protein>
    <recommendedName>
        <fullName evidence="4">NTF2 domain-containing protein</fullName>
    </recommendedName>
</protein>
<dbReference type="AlphaFoldDB" id="A0A4Z0YH26"/>
<dbReference type="Proteomes" id="UP000297716">
    <property type="component" value="Unassembled WGS sequence"/>
</dbReference>
<feature type="compositionally biased region" description="Basic and acidic residues" evidence="1">
    <location>
        <begin position="499"/>
        <end position="514"/>
    </location>
</feature>
<feature type="region of interest" description="Disordered" evidence="1">
    <location>
        <begin position="161"/>
        <end position="452"/>
    </location>
</feature>
<evidence type="ECO:0000256" key="1">
    <source>
        <dbReference type="SAM" id="MobiDB-lite"/>
    </source>
</evidence>
<sequence length="601" mass="65966">MALAAVYQQFLAAPNPSHLSENATLNYITTTTSFRGSSDILQHLSTLRQQIKKKKQNVLSLVHGQNAIAIEIETGLEFVTSGASYLPALDDNFLVDRTVYIPIMHVVTFDDDGKILNIRQSWDQGALLKQLDIIGKSGRNWPIRDSKDQIKMIENCVKSVHGASSSTSQTSTTIPTTIPTKIPNYSRGQSTNASGDPHSSLSLFESQEEREKTLASVISPRGGVRPRQRDFTEILGDEPDDAPSSPSTGRHRSVSPNKPIAPRGGARPRQRNFAEIMGDEPVGGGESLETVHGQPNTRSGPIAPKAGAGKNFQPSRLFETDEAEDHDKSFEDVKSPDRSYRPHPSKYSHFEFTDGTDPKDVQQPDPTPRKTKHDSQWSFDDFVTPAKVKPSKTLRPQEAHQWESENGEASQIPLQSKPRRDADAHFEFVDDGNAPADSRPIRPRGATHNTGLGLYENNLYDEEGDTATSAEGQQPLAAITNLKDRGRDFDAHWGMADTSPDKPEAKATVGDERKKTVKMMEPSWSAYDESPVQKENKPAAARNGSKTNDERGIAIGGDGMGGGRGSSRNWLFDDEDDTATTKSVPGRKQQAAKPGGFNWDF</sequence>
<evidence type="ECO:0008006" key="4">
    <source>
        <dbReference type="Google" id="ProtNLM"/>
    </source>
</evidence>
<dbReference type="Gene3D" id="3.10.450.50">
    <property type="match status" value="1"/>
</dbReference>
<dbReference type="SUPFAM" id="SSF54427">
    <property type="entry name" value="NTF2-like"/>
    <property type="match status" value="1"/>
</dbReference>
<accession>A0A4Z0YH26</accession>
<dbReference type="InterPro" id="IPR032710">
    <property type="entry name" value="NTF2-like_dom_sf"/>
</dbReference>
<reference evidence="2 3" key="1">
    <citation type="submission" date="2019-03" db="EMBL/GenBank/DDBJ databases">
        <title>Draft genome sequence of Xylaria hypoxylon DSM 108379, a ubiquitous saprotrophic-parasitic fungi on hardwood.</title>
        <authorList>
            <person name="Buettner E."/>
            <person name="Leonhardt S."/>
            <person name="Gebauer A.M."/>
            <person name="Liers C."/>
            <person name="Hofrichter M."/>
            <person name="Kellner H."/>
        </authorList>
    </citation>
    <scope>NUCLEOTIDE SEQUENCE [LARGE SCALE GENOMIC DNA]</scope>
    <source>
        <strain evidence="2 3">DSM 108379</strain>
    </source>
</reference>
<feature type="compositionally biased region" description="Basic and acidic residues" evidence="1">
    <location>
        <begin position="325"/>
        <end position="340"/>
    </location>
</feature>
<feature type="compositionally biased region" description="Polar residues" evidence="1">
    <location>
        <begin position="186"/>
        <end position="205"/>
    </location>
</feature>
<feature type="region of interest" description="Disordered" evidence="1">
    <location>
        <begin position="490"/>
        <end position="601"/>
    </location>
</feature>
<evidence type="ECO:0000313" key="2">
    <source>
        <dbReference type="EMBL" id="TGJ82717.1"/>
    </source>
</evidence>
<organism evidence="2 3">
    <name type="scientific">Xylaria hypoxylon</name>
    <dbReference type="NCBI Taxonomy" id="37992"/>
    <lineage>
        <taxon>Eukaryota</taxon>
        <taxon>Fungi</taxon>
        <taxon>Dikarya</taxon>
        <taxon>Ascomycota</taxon>
        <taxon>Pezizomycotina</taxon>
        <taxon>Sordariomycetes</taxon>
        <taxon>Xylariomycetidae</taxon>
        <taxon>Xylariales</taxon>
        <taxon>Xylariaceae</taxon>
        <taxon>Xylaria</taxon>
    </lineage>
</organism>
<comment type="caution">
    <text evidence="2">The sequence shown here is derived from an EMBL/GenBank/DDBJ whole genome shotgun (WGS) entry which is preliminary data.</text>
</comment>
<name>A0A4Z0YH26_9PEZI</name>
<keyword evidence="3" id="KW-1185">Reference proteome</keyword>
<feature type="compositionally biased region" description="Basic and acidic residues" evidence="1">
    <location>
        <begin position="348"/>
        <end position="362"/>
    </location>
</feature>